<feature type="region of interest" description="Disordered" evidence="1">
    <location>
        <begin position="22"/>
        <end position="69"/>
    </location>
</feature>
<evidence type="ECO:0000313" key="2">
    <source>
        <dbReference type="EMBL" id="KAK9829618.1"/>
    </source>
</evidence>
<reference evidence="2 3" key="1">
    <citation type="journal article" date="2024" name="Nat. Commun.">
        <title>Phylogenomics reveals the evolutionary origins of lichenization in chlorophyte algae.</title>
        <authorList>
            <person name="Puginier C."/>
            <person name="Libourel C."/>
            <person name="Otte J."/>
            <person name="Skaloud P."/>
            <person name="Haon M."/>
            <person name="Grisel S."/>
            <person name="Petersen M."/>
            <person name="Berrin J.G."/>
            <person name="Delaux P.M."/>
            <person name="Dal Grande F."/>
            <person name="Keller J."/>
        </authorList>
    </citation>
    <scope>NUCLEOTIDE SEQUENCE [LARGE SCALE GENOMIC DNA]</scope>
    <source>
        <strain evidence="2 3">SAG 2043</strain>
    </source>
</reference>
<evidence type="ECO:0000313" key="3">
    <source>
        <dbReference type="Proteomes" id="UP001489004"/>
    </source>
</evidence>
<protein>
    <submittedName>
        <fullName evidence="2">Uncharacterized protein</fullName>
    </submittedName>
</protein>
<accession>A0AAW1R7U8</accession>
<dbReference type="Proteomes" id="UP001489004">
    <property type="component" value="Unassembled WGS sequence"/>
</dbReference>
<gene>
    <name evidence="2" type="ORF">WJX72_006912</name>
</gene>
<organism evidence="2 3">
    <name type="scientific">[Myrmecia] bisecta</name>
    <dbReference type="NCBI Taxonomy" id="41462"/>
    <lineage>
        <taxon>Eukaryota</taxon>
        <taxon>Viridiplantae</taxon>
        <taxon>Chlorophyta</taxon>
        <taxon>core chlorophytes</taxon>
        <taxon>Trebouxiophyceae</taxon>
        <taxon>Trebouxiales</taxon>
        <taxon>Trebouxiaceae</taxon>
        <taxon>Myrmecia</taxon>
    </lineage>
</organism>
<evidence type="ECO:0000256" key="1">
    <source>
        <dbReference type="SAM" id="MobiDB-lite"/>
    </source>
</evidence>
<proteinExistence type="predicted"/>
<dbReference type="EMBL" id="JALJOR010000001">
    <property type="protein sequence ID" value="KAK9829618.1"/>
    <property type="molecule type" value="Genomic_DNA"/>
</dbReference>
<name>A0AAW1R7U8_9CHLO</name>
<dbReference type="AlphaFoldDB" id="A0AAW1R7U8"/>
<sequence>MSTACEPGCLGRTRRQTIEQANYLKYTKPTSPKAAAKPNTGAELSHKKAARASEKKKEQAKRKWPAPEEVEWPDLDQELVLKFLDEADDWANTQKDAAFCPCLTAN</sequence>
<keyword evidence="3" id="KW-1185">Reference proteome</keyword>
<comment type="caution">
    <text evidence="2">The sequence shown here is derived from an EMBL/GenBank/DDBJ whole genome shotgun (WGS) entry which is preliminary data.</text>
</comment>